<proteinExistence type="predicted"/>
<evidence type="ECO:0000313" key="1">
    <source>
        <dbReference type="Ensembl" id="ENSCPGP00000007360.1"/>
    </source>
</evidence>
<sequence length="145" mass="16911">MLSPYHVPWCWWLNQPASVLGTRFSCTRRNSAQSPSQKKSHLSRWDPFKNYKLVCLTLGQEPTTTRLPFFSMHFPFVSQHVYFAALYSNFFSLQLSEELAQTFHLPLEQLRHQEVLEELRFAVLEVHLGTSYLLLPPHLAIMTAC</sequence>
<organism evidence="1 2">
    <name type="scientific">Calidris pygmaea</name>
    <name type="common">Spoon-billed sandpiper</name>
    <dbReference type="NCBI Taxonomy" id="425635"/>
    <lineage>
        <taxon>Eukaryota</taxon>
        <taxon>Metazoa</taxon>
        <taxon>Chordata</taxon>
        <taxon>Craniata</taxon>
        <taxon>Vertebrata</taxon>
        <taxon>Euteleostomi</taxon>
        <taxon>Archelosauria</taxon>
        <taxon>Archosauria</taxon>
        <taxon>Dinosauria</taxon>
        <taxon>Saurischia</taxon>
        <taxon>Theropoda</taxon>
        <taxon>Coelurosauria</taxon>
        <taxon>Aves</taxon>
        <taxon>Neognathae</taxon>
        <taxon>Neoaves</taxon>
        <taxon>Charadriiformes</taxon>
        <taxon>Scolopacidae</taxon>
        <taxon>Calidris</taxon>
    </lineage>
</organism>
<accession>A0A8C3JGY2</accession>
<dbReference type="Proteomes" id="UP000694419">
    <property type="component" value="Unplaced"/>
</dbReference>
<keyword evidence="2" id="KW-1185">Reference proteome</keyword>
<reference evidence="1" key="2">
    <citation type="submission" date="2025-09" db="UniProtKB">
        <authorList>
            <consortium name="Ensembl"/>
        </authorList>
    </citation>
    <scope>IDENTIFICATION</scope>
</reference>
<reference evidence="1" key="1">
    <citation type="submission" date="2025-08" db="UniProtKB">
        <authorList>
            <consortium name="Ensembl"/>
        </authorList>
    </citation>
    <scope>IDENTIFICATION</scope>
</reference>
<name>A0A8C3JGY2_9CHAR</name>
<dbReference type="AlphaFoldDB" id="A0A8C3JGY2"/>
<protein>
    <submittedName>
        <fullName evidence="1">Uncharacterized protein</fullName>
    </submittedName>
</protein>
<evidence type="ECO:0000313" key="2">
    <source>
        <dbReference type="Proteomes" id="UP000694419"/>
    </source>
</evidence>
<dbReference type="Ensembl" id="ENSCPGT00000008096.1">
    <property type="protein sequence ID" value="ENSCPGP00000007360.1"/>
    <property type="gene ID" value="ENSCPGG00000005270.1"/>
</dbReference>